<name>A0AAV5RNJ2_STABA</name>
<dbReference type="PANTHER" id="PTHR21231:SF8">
    <property type="entry name" value="GPN-LOOP GTPASE 1"/>
    <property type="match status" value="1"/>
</dbReference>
<dbReference type="InterPro" id="IPR030230">
    <property type="entry name" value="Gpn1/Npa3/XAB1"/>
</dbReference>
<dbReference type="CDD" id="cd17870">
    <property type="entry name" value="GPN1"/>
    <property type="match status" value="1"/>
</dbReference>
<evidence type="ECO:0000313" key="10">
    <source>
        <dbReference type="EMBL" id="GMM53095.1"/>
    </source>
</evidence>
<proteinExistence type="inferred from homology"/>
<dbReference type="SUPFAM" id="SSF52540">
    <property type="entry name" value="P-loop containing nucleoside triphosphate hydrolases"/>
    <property type="match status" value="1"/>
</dbReference>
<comment type="subunit">
    <text evidence="7">Binds to RNA polymerase II.</text>
</comment>
<dbReference type="EC" id="3.6.5.-" evidence="7"/>
<comment type="similarity">
    <text evidence="1 7">Belongs to the GPN-loop GTPase family.</text>
</comment>
<sequence length="350" mass="39209">MVNVFVIGMAGSGKTTFIQRLNSELHRLKEKPYILNLDPAVHDVPYGANVDIRDSINYEKVMEEYGLGPNGAIMTSLNLFATKIDQVVDLVEKRQESHPYIIADTPGQIECFIWSASGQIITDAFATAGPTVIAYIVDTPRTTTPATFMSNMLYACSILYKTKLPMVIVFNKTDEQDAEFAKTWMTDFLVFQEALNKDGGDEEYMSSLMTSMSLVLEDFYNALDVVSVSSMTGQGFDKFLEVLDSKREEFKVNYEAERERMKKIKQEKEDAQKADSLTRLLKDVGVDKRDPLDVISDQEDDNEDDNEYVEAEPVKDITTTGLQDRYKQALGANGSVEAVDAILKGTQRSA</sequence>
<evidence type="ECO:0000313" key="11">
    <source>
        <dbReference type="Proteomes" id="UP001362899"/>
    </source>
</evidence>
<dbReference type="PANTHER" id="PTHR21231">
    <property type="entry name" value="XPA-BINDING PROTEIN 1-RELATED"/>
    <property type="match status" value="1"/>
</dbReference>
<evidence type="ECO:0000256" key="8">
    <source>
        <dbReference type="SAM" id="Coils"/>
    </source>
</evidence>
<feature type="compositionally biased region" description="Acidic residues" evidence="9">
    <location>
        <begin position="296"/>
        <end position="310"/>
    </location>
</feature>
<dbReference type="Gene3D" id="3.40.50.300">
    <property type="entry name" value="P-loop containing nucleotide triphosphate hydrolases"/>
    <property type="match status" value="1"/>
</dbReference>
<organism evidence="10 11">
    <name type="scientific">Starmerella bacillaris</name>
    <name type="common">Yeast</name>
    <name type="synonym">Candida zemplinina</name>
    <dbReference type="NCBI Taxonomy" id="1247836"/>
    <lineage>
        <taxon>Eukaryota</taxon>
        <taxon>Fungi</taxon>
        <taxon>Dikarya</taxon>
        <taxon>Ascomycota</taxon>
        <taxon>Saccharomycotina</taxon>
        <taxon>Dipodascomycetes</taxon>
        <taxon>Dipodascales</taxon>
        <taxon>Trichomonascaceae</taxon>
        <taxon>Starmerella</taxon>
    </lineage>
</organism>
<feature type="region of interest" description="Disordered" evidence="9">
    <location>
        <begin position="291"/>
        <end position="314"/>
    </location>
</feature>
<evidence type="ECO:0000256" key="6">
    <source>
        <dbReference type="ARBA" id="ARBA00023134"/>
    </source>
</evidence>
<keyword evidence="4 7" id="KW-0547">Nucleotide-binding</keyword>
<dbReference type="GO" id="GO:0005737">
    <property type="term" value="C:cytoplasm"/>
    <property type="evidence" value="ECO:0007669"/>
    <property type="project" value="UniProtKB-SubCell"/>
</dbReference>
<comment type="caution">
    <text evidence="10">The sequence shown here is derived from an EMBL/GenBank/DDBJ whole genome shotgun (WGS) entry which is preliminary data.</text>
</comment>
<feature type="coiled-coil region" evidence="8">
    <location>
        <begin position="240"/>
        <end position="274"/>
    </location>
</feature>
<evidence type="ECO:0000256" key="2">
    <source>
        <dbReference type="ARBA" id="ARBA00022490"/>
    </source>
</evidence>
<protein>
    <recommendedName>
        <fullName evidence="7">GPN-loop GTPase</fullName>
        <ecNumber evidence="7">3.6.5.-</ecNumber>
    </recommendedName>
</protein>
<dbReference type="GO" id="GO:0003924">
    <property type="term" value="F:GTPase activity"/>
    <property type="evidence" value="ECO:0007669"/>
    <property type="project" value="InterPro"/>
</dbReference>
<keyword evidence="11" id="KW-1185">Reference proteome</keyword>
<dbReference type="AlphaFoldDB" id="A0AAV5RNJ2"/>
<evidence type="ECO:0000256" key="3">
    <source>
        <dbReference type="ARBA" id="ARBA00022553"/>
    </source>
</evidence>
<accession>A0AAV5RNJ2</accession>
<dbReference type="GO" id="GO:0005525">
    <property type="term" value="F:GTP binding"/>
    <property type="evidence" value="ECO:0007669"/>
    <property type="project" value="UniProtKB-KW"/>
</dbReference>
<dbReference type="GO" id="GO:0005634">
    <property type="term" value="C:nucleus"/>
    <property type="evidence" value="ECO:0007669"/>
    <property type="project" value="UniProtKB-SubCell"/>
</dbReference>
<dbReference type="InterPro" id="IPR004130">
    <property type="entry name" value="Gpn"/>
</dbReference>
<gene>
    <name evidence="10" type="ORF">DASB73_040580</name>
</gene>
<keyword evidence="6 7" id="KW-0342">GTP-binding</keyword>
<dbReference type="Proteomes" id="UP001362899">
    <property type="component" value="Unassembled WGS sequence"/>
</dbReference>
<dbReference type="FunFam" id="3.40.50.300:FF:000579">
    <property type="entry name" value="GPN-loop GTPase"/>
    <property type="match status" value="1"/>
</dbReference>
<reference evidence="10 11" key="1">
    <citation type="journal article" date="2023" name="Elife">
        <title>Identification of key yeast species and microbe-microbe interactions impacting larval growth of Drosophila in the wild.</title>
        <authorList>
            <person name="Mure A."/>
            <person name="Sugiura Y."/>
            <person name="Maeda R."/>
            <person name="Honda K."/>
            <person name="Sakurai N."/>
            <person name="Takahashi Y."/>
            <person name="Watada M."/>
            <person name="Katoh T."/>
            <person name="Gotoh A."/>
            <person name="Gotoh Y."/>
            <person name="Taniguchi I."/>
            <person name="Nakamura K."/>
            <person name="Hayashi T."/>
            <person name="Katayama T."/>
            <person name="Uemura T."/>
            <person name="Hattori Y."/>
        </authorList>
    </citation>
    <scope>NUCLEOTIDE SEQUENCE [LARGE SCALE GENOMIC DNA]</scope>
    <source>
        <strain evidence="10 11">SB-73</strain>
    </source>
</reference>
<dbReference type="EMBL" id="BTGC01000008">
    <property type="protein sequence ID" value="GMM53095.1"/>
    <property type="molecule type" value="Genomic_DNA"/>
</dbReference>
<evidence type="ECO:0000256" key="4">
    <source>
        <dbReference type="ARBA" id="ARBA00022741"/>
    </source>
</evidence>
<comment type="function">
    <text evidence="7">Small GTPase required for proper nuclear import of RNA polymerase II (RNAPII). May act at an RNAP assembly step prior to nuclear import.</text>
</comment>
<comment type="subcellular location">
    <subcellularLocation>
        <location evidence="7">Cytoplasm</location>
    </subcellularLocation>
    <subcellularLocation>
        <location evidence="7">Nucleus</location>
    </subcellularLocation>
</comment>
<dbReference type="InterPro" id="IPR027417">
    <property type="entry name" value="P-loop_NTPase"/>
</dbReference>
<evidence type="ECO:0000256" key="7">
    <source>
        <dbReference type="RuleBase" id="RU365059"/>
    </source>
</evidence>
<evidence type="ECO:0000256" key="1">
    <source>
        <dbReference type="ARBA" id="ARBA00005290"/>
    </source>
</evidence>
<keyword evidence="5 7" id="KW-0378">Hydrolase</keyword>
<keyword evidence="3" id="KW-0597">Phosphoprotein</keyword>
<dbReference type="Pfam" id="PF03029">
    <property type="entry name" value="ATP_bind_1"/>
    <property type="match status" value="1"/>
</dbReference>
<keyword evidence="8" id="KW-0175">Coiled coil</keyword>
<evidence type="ECO:0000256" key="9">
    <source>
        <dbReference type="SAM" id="MobiDB-lite"/>
    </source>
</evidence>
<evidence type="ECO:0000256" key="5">
    <source>
        <dbReference type="ARBA" id="ARBA00022801"/>
    </source>
</evidence>
<keyword evidence="2 7" id="KW-0963">Cytoplasm</keyword>